<gene>
    <name evidence="2" type="ORF">OSB04_006967</name>
</gene>
<sequence>METPLSSRRITRSQAKAMASENTIPISSRGENEESKSRQKSKHQEREKLSALIDITNGSPIVGLAMGCLKTPSSTCSKNKRMMIQNSQSKQGLRTPGSGESILRGQVKTLLQKVEEEGVISKISFEHNPLIHKRFINSPIAVLAPTPANTPQVYDFSTNNNNNVSGAFVVSPVAENFSFSQMLNEIIIDPNQEEKSESDEKIVITRSLFVDFSENFEGCDSPVEGSDASVWSVQVNASTSEEYKDEEEDYEDGDDVVVDELCEGMSKISVKNDDAKFIGKHIRFVYNSDGELEDEIESSSSSSKIGCGMLCLKGLATPEGKHLRFPEENESEEEETRV</sequence>
<evidence type="ECO:0000313" key="3">
    <source>
        <dbReference type="Proteomes" id="UP001172457"/>
    </source>
</evidence>
<dbReference type="PANTHER" id="PTHR47512">
    <property type="entry name" value="EXPRESSED PROTEIN"/>
    <property type="match status" value="1"/>
</dbReference>
<feature type="region of interest" description="Disordered" evidence="1">
    <location>
        <begin position="1"/>
        <end position="47"/>
    </location>
</feature>
<dbReference type="AlphaFoldDB" id="A0AA38U280"/>
<proteinExistence type="predicted"/>
<organism evidence="2 3">
    <name type="scientific">Centaurea solstitialis</name>
    <name type="common">yellow star-thistle</name>
    <dbReference type="NCBI Taxonomy" id="347529"/>
    <lineage>
        <taxon>Eukaryota</taxon>
        <taxon>Viridiplantae</taxon>
        <taxon>Streptophyta</taxon>
        <taxon>Embryophyta</taxon>
        <taxon>Tracheophyta</taxon>
        <taxon>Spermatophyta</taxon>
        <taxon>Magnoliopsida</taxon>
        <taxon>eudicotyledons</taxon>
        <taxon>Gunneridae</taxon>
        <taxon>Pentapetalae</taxon>
        <taxon>asterids</taxon>
        <taxon>campanulids</taxon>
        <taxon>Asterales</taxon>
        <taxon>Asteraceae</taxon>
        <taxon>Carduoideae</taxon>
        <taxon>Cardueae</taxon>
        <taxon>Centaureinae</taxon>
        <taxon>Centaurea</taxon>
    </lineage>
</organism>
<dbReference type="EMBL" id="JARYMX010000002">
    <property type="protein sequence ID" value="KAJ9561807.1"/>
    <property type="molecule type" value="Genomic_DNA"/>
</dbReference>
<feature type="compositionally biased region" description="Basic and acidic residues" evidence="1">
    <location>
        <begin position="30"/>
        <end position="47"/>
    </location>
</feature>
<comment type="caution">
    <text evidence="2">The sequence shown here is derived from an EMBL/GenBank/DDBJ whole genome shotgun (WGS) entry which is preliminary data.</text>
</comment>
<dbReference type="PANTHER" id="PTHR47512:SF3">
    <property type="entry name" value="CHALCONE-FLAVONONE ISOMERASE FAMILY PROTEIN"/>
    <property type="match status" value="1"/>
</dbReference>
<feature type="compositionally biased region" description="Polar residues" evidence="1">
    <location>
        <begin position="1"/>
        <end position="26"/>
    </location>
</feature>
<name>A0AA38U280_9ASTR</name>
<keyword evidence="3" id="KW-1185">Reference proteome</keyword>
<accession>A0AA38U280</accession>
<evidence type="ECO:0000313" key="2">
    <source>
        <dbReference type="EMBL" id="KAJ9561807.1"/>
    </source>
</evidence>
<dbReference type="Proteomes" id="UP001172457">
    <property type="component" value="Chromosome 2"/>
</dbReference>
<protein>
    <submittedName>
        <fullName evidence="2">Uncharacterized protein</fullName>
    </submittedName>
</protein>
<reference evidence="2" key="1">
    <citation type="submission" date="2023-03" db="EMBL/GenBank/DDBJ databases">
        <title>Chromosome-scale reference genome and RAD-based genetic map of yellow starthistle (Centaurea solstitialis) reveal putative structural variation and QTLs associated with invader traits.</title>
        <authorList>
            <person name="Reatini B."/>
            <person name="Cang F.A."/>
            <person name="Jiang Q."/>
            <person name="Mckibben M.T.W."/>
            <person name="Barker M.S."/>
            <person name="Rieseberg L.H."/>
            <person name="Dlugosch K.M."/>
        </authorList>
    </citation>
    <scope>NUCLEOTIDE SEQUENCE</scope>
    <source>
        <strain evidence="2">CAN-66</strain>
        <tissue evidence="2">Leaf</tissue>
    </source>
</reference>
<evidence type="ECO:0000256" key="1">
    <source>
        <dbReference type="SAM" id="MobiDB-lite"/>
    </source>
</evidence>